<accession>A0ABX1BRP8</accession>
<dbReference type="EMBL" id="JAATEP010000124">
    <property type="protein sequence ID" value="NJP98907.1"/>
    <property type="molecule type" value="Genomic_DNA"/>
</dbReference>
<sequence length="100" mass="10983">MAKKYRKALGASIAKAGQRLFLSCYEAVALGATKPEWPPRGFLRRVFWVKPHDRSEDPGGIYAHDCPTEAVDPRTVAPGQEGYVTIRARGRSEADGKAQP</sequence>
<comment type="caution">
    <text evidence="1">The sequence shown here is derived from an EMBL/GenBank/DDBJ whole genome shotgun (WGS) entry which is preliminary data.</text>
</comment>
<dbReference type="RefSeq" id="WP_168022192.1">
    <property type="nucleotide sequence ID" value="NZ_JAATEP010000124.1"/>
</dbReference>
<keyword evidence="2" id="KW-1185">Reference proteome</keyword>
<evidence type="ECO:0000313" key="1">
    <source>
        <dbReference type="EMBL" id="NJP98907.1"/>
    </source>
</evidence>
<dbReference type="Proteomes" id="UP000696294">
    <property type="component" value="Unassembled WGS sequence"/>
</dbReference>
<gene>
    <name evidence="1" type="ORF">HCN51_57465</name>
</gene>
<dbReference type="InterPro" id="IPR046051">
    <property type="entry name" value="DUF6009"/>
</dbReference>
<proteinExistence type="predicted"/>
<reference evidence="1 2" key="1">
    <citation type="submission" date="2020-03" db="EMBL/GenBank/DDBJ databases">
        <title>WGS of actinomycetes isolated from Thailand.</title>
        <authorList>
            <person name="Thawai C."/>
        </authorList>
    </citation>
    <scope>NUCLEOTIDE SEQUENCE [LARGE SCALE GENOMIC DNA]</scope>
    <source>
        <strain evidence="1 2">FMUSA5-5</strain>
    </source>
</reference>
<organism evidence="1 2">
    <name type="scientific">Nonomuraea composti</name>
    <dbReference type="NCBI Taxonomy" id="2720023"/>
    <lineage>
        <taxon>Bacteria</taxon>
        <taxon>Bacillati</taxon>
        <taxon>Actinomycetota</taxon>
        <taxon>Actinomycetes</taxon>
        <taxon>Streptosporangiales</taxon>
        <taxon>Streptosporangiaceae</taxon>
        <taxon>Nonomuraea</taxon>
    </lineage>
</organism>
<evidence type="ECO:0000313" key="2">
    <source>
        <dbReference type="Proteomes" id="UP000696294"/>
    </source>
</evidence>
<protein>
    <submittedName>
        <fullName evidence="1">Uncharacterized protein</fullName>
    </submittedName>
</protein>
<dbReference type="Pfam" id="PF19472">
    <property type="entry name" value="DUF6009"/>
    <property type="match status" value="1"/>
</dbReference>
<name>A0ABX1BRP8_9ACTN</name>